<keyword evidence="2" id="KW-1185">Reference proteome</keyword>
<organism evidence="1 2">
    <name type="scientific">Heyndrickxia sporothermodurans</name>
    <dbReference type="NCBI Taxonomy" id="46224"/>
    <lineage>
        <taxon>Bacteria</taxon>
        <taxon>Bacillati</taxon>
        <taxon>Bacillota</taxon>
        <taxon>Bacilli</taxon>
        <taxon>Bacillales</taxon>
        <taxon>Bacillaceae</taxon>
        <taxon>Heyndrickxia</taxon>
    </lineage>
</organism>
<evidence type="ECO:0000313" key="1">
    <source>
        <dbReference type="EMBL" id="KYD11448.1"/>
    </source>
</evidence>
<dbReference type="RefSeq" id="WP_066226269.1">
    <property type="nucleotide sequence ID" value="NZ_LQYN01000006.1"/>
</dbReference>
<dbReference type="STRING" id="46224.B4102_2176"/>
<accession>A0A150LGI4</accession>
<proteinExistence type="predicted"/>
<comment type="caution">
    <text evidence="1">The sequence shown here is derived from an EMBL/GenBank/DDBJ whole genome shotgun (WGS) entry which is preliminary data.</text>
</comment>
<evidence type="ECO:0000313" key="2">
    <source>
        <dbReference type="Proteomes" id="UP000075666"/>
    </source>
</evidence>
<gene>
    <name evidence="1" type="ORF">B4102_2176</name>
</gene>
<name>A0A150LGI4_9BACI</name>
<dbReference type="AlphaFoldDB" id="A0A150LGI4"/>
<dbReference type="EMBL" id="LQYN01000006">
    <property type="protein sequence ID" value="KYD11448.1"/>
    <property type="molecule type" value="Genomic_DNA"/>
</dbReference>
<reference evidence="1 2" key="1">
    <citation type="submission" date="2016-01" db="EMBL/GenBank/DDBJ databases">
        <title>Genome Sequences of Twelve Sporeforming Bacillus Species Isolated from Foods.</title>
        <authorList>
            <person name="Berendsen E.M."/>
            <person name="Wells-Bennik M.H."/>
            <person name="Krawcyk A.O."/>
            <person name="De Jong A."/>
            <person name="Holsappel S."/>
            <person name="Eijlander R.T."/>
            <person name="Kuipers O.P."/>
        </authorList>
    </citation>
    <scope>NUCLEOTIDE SEQUENCE [LARGE SCALE GENOMIC DNA]</scope>
    <source>
        <strain evidence="1 2">B4102</strain>
    </source>
</reference>
<dbReference type="Proteomes" id="UP000075666">
    <property type="component" value="Unassembled WGS sequence"/>
</dbReference>
<dbReference type="PATRIC" id="fig|46224.3.peg.3987"/>
<sequence length="86" mass="9873">MTEKLSITEPIKKEKALEKLQIEMNQNKDNAYVQAIGQYLMQQIVKYTIAAEAILATDKTLKKSLDFMKSELVVMQINTQMGKQSY</sequence>
<protein>
    <submittedName>
        <fullName evidence="1">Uncharacterized protein</fullName>
    </submittedName>
</protein>